<reference evidence="1 2" key="1">
    <citation type="submission" date="2018-06" db="EMBL/GenBank/DDBJ databases">
        <title>Genomic Encyclopedia of Type Strains, Phase III (KMG-III): the genomes of soil and plant-associated and newly described type strains.</title>
        <authorList>
            <person name="Whitman W."/>
        </authorList>
    </citation>
    <scope>NUCLEOTIDE SEQUENCE [LARGE SCALE GENOMIC DNA]</scope>
    <source>
        <strain evidence="1 2">CECT 7732</strain>
    </source>
</reference>
<evidence type="ECO:0000313" key="2">
    <source>
        <dbReference type="Proteomes" id="UP000252086"/>
    </source>
</evidence>
<name>A0A366D0E9_9GAMM</name>
<proteinExistence type="predicted"/>
<comment type="caution">
    <text evidence="1">The sequence shown here is derived from an EMBL/GenBank/DDBJ whole genome shotgun (WGS) entry which is preliminary data.</text>
</comment>
<keyword evidence="2" id="KW-1185">Reference proteome</keyword>
<sequence length="97" mass="10940">MKRTFEQGAAAYKAGVKMCEVQQEVLANPAENHDWLMGFLNAQNEAVASLEVRYGALLEKQEVFICKLEQQLEKLVVENMALASRLKMAVVFKAELH</sequence>
<accession>A0A366D0E9</accession>
<organism evidence="1 2">
    <name type="scientific">Marinomonas aquiplantarum</name>
    <dbReference type="NCBI Taxonomy" id="491951"/>
    <lineage>
        <taxon>Bacteria</taxon>
        <taxon>Pseudomonadati</taxon>
        <taxon>Pseudomonadota</taxon>
        <taxon>Gammaproteobacteria</taxon>
        <taxon>Oceanospirillales</taxon>
        <taxon>Oceanospirillaceae</taxon>
        <taxon>Marinomonas</taxon>
    </lineage>
</organism>
<evidence type="ECO:0000313" key="1">
    <source>
        <dbReference type="EMBL" id="RBO83406.1"/>
    </source>
</evidence>
<gene>
    <name evidence="1" type="ORF">DFP76_104224</name>
</gene>
<protein>
    <submittedName>
        <fullName evidence="1">Uncharacterized protein</fullName>
    </submittedName>
</protein>
<dbReference type="Proteomes" id="UP000252086">
    <property type="component" value="Unassembled WGS sequence"/>
</dbReference>
<dbReference type="EMBL" id="QNRF01000004">
    <property type="protein sequence ID" value="RBO83406.1"/>
    <property type="molecule type" value="Genomic_DNA"/>
</dbReference>
<dbReference type="RefSeq" id="WP_113874358.1">
    <property type="nucleotide sequence ID" value="NZ_QNRF01000004.1"/>
</dbReference>
<dbReference type="AlphaFoldDB" id="A0A366D0E9"/>